<comment type="catalytic activity">
    <reaction evidence="11">
        <text>a 5,6-dihydrouridine in tRNA + NAD(+) = a uridine in tRNA + NADH + H(+)</text>
        <dbReference type="Rhea" id="RHEA:54452"/>
        <dbReference type="Rhea" id="RHEA-COMP:13339"/>
        <dbReference type="Rhea" id="RHEA-COMP:13887"/>
        <dbReference type="ChEBI" id="CHEBI:15378"/>
        <dbReference type="ChEBI" id="CHEBI:57540"/>
        <dbReference type="ChEBI" id="CHEBI:57945"/>
        <dbReference type="ChEBI" id="CHEBI:65315"/>
        <dbReference type="ChEBI" id="CHEBI:74443"/>
    </reaction>
</comment>
<organism evidence="16 17">
    <name type="scientific">Candidatus Collierbacteria bacterium GW2011_GWA2_42_17</name>
    <dbReference type="NCBI Taxonomy" id="1618378"/>
    <lineage>
        <taxon>Bacteria</taxon>
        <taxon>Candidatus Collieribacteriota</taxon>
    </lineage>
</organism>
<comment type="similarity">
    <text evidence="12">Belongs to the dus family.</text>
</comment>
<keyword evidence="6 12" id="KW-0819">tRNA processing</keyword>
<dbReference type="PANTHER" id="PTHR45846">
    <property type="entry name" value="TRNA-DIHYDROURIDINE(47) SYNTHASE [NAD(P)(+)]-LIKE"/>
    <property type="match status" value="1"/>
</dbReference>
<feature type="binding site" evidence="14">
    <location>
        <position position="153"/>
    </location>
    <ligand>
        <name>FMN</name>
        <dbReference type="ChEBI" id="CHEBI:58210"/>
    </ligand>
</feature>
<evidence type="ECO:0000256" key="12">
    <source>
        <dbReference type="PIRNR" id="PIRNR006621"/>
    </source>
</evidence>
<dbReference type="InterPro" id="IPR001269">
    <property type="entry name" value="DUS_fam"/>
</dbReference>
<evidence type="ECO:0000256" key="2">
    <source>
        <dbReference type="ARBA" id="ARBA00002790"/>
    </source>
</evidence>
<dbReference type="Gene3D" id="3.20.20.70">
    <property type="entry name" value="Aldolase class I"/>
    <property type="match status" value="1"/>
</dbReference>
<dbReference type="Pfam" id="PF01207">
    <property type="entry name" value="Dus"/>
    <property type="match status" value="1"/>
</dbReference>
<feature type="domain" description="DUS-like FMN-binding" evidence="15">
    <location>
        <begin position="16"/>
        <end position="325"/>
    </location>
</feature>
<keyword evidence="14" id="KW-0547">Nucleotide-binding</keyword>
<dbReference type="PROSITE" id="PS01136">
    <property type="entry name" value="UPF0034"/>
    <property type="match status" value="1"/>
</dbReference>
<dbReference type="InterPro" id="IPR013785">
    <property type="entry name" value="Aldolase_TIM"/>
</dbReference>
<dbReference type="PATRIC" id="fig|1618378.3.peg.749"/>
<evidence type="ECO:0000256" key="8">
    <source>
        <dbReference type="ARBA" id="ARBA00022884"/>
    </source>
</evidence>
<dbReference type="InterPro" id="IPR018517">
    <property type="entry name" value="tRNA_hU_synthase_CS"/>
</dbReference>
<comment type="cofactor">
    <cofactor evidence="1 12 14">
        <name>FMN</name>
        <dbReference type="ChEBI" id="CHEBI:58210"/>
    </cofactor>
</comment>
<evidence type="ECO:0000256" key="4">
    <source>
        <dbReference type="ARBA" id="ARBA00022630"/>
    </source>
</evidence>
<comment type="function">
    <text evidence="2 12">Catalyzes the synthesis of 5,6-dihydrouridine (D), a modified base found in the D-loop of most tRNAs, via the reduction of the C5-C6 double bond in target uridines.</text>
</comment>
<proteinExistence type="inferred from homology"/>
<dbReference type="InterPro" id="IPR024036">
    <property type="entry name" value="tRNA-dHydroUridine_Synthase_C"/>
</dbReference>
<feature type="active site" description="Proton donor" evidence="13">
    <location>
        <position position="109"/>
    </location>
</feature>
<evidence type="ECO:0000256" key="3">
    <source>
        <dbReference type="ARBA" id="ARBA00022555"/>
    </source>
</evidence>
<keyword evidence="7" id="KW-0521">NADP</keyword>
<keyword evidence="9 12" id="KW-0560">Oxidoreductase</keyword>
<evidence type="ECO:0000256" key="5">
    <source>
        <dbReference type="ARBA" id="ARBA00022643"/>
    </source>
</evidence>
<keyword evidence="3" id="KW-0820">tRNA-binding</keyword>
<evidence type="ECO:0000256" key="13">
    <source>
        <dbReference type="PIRSR" id="PIRSR006621-1"/>
    </source>
</evidence>
<dbReference type="PIRSF" id="PIRSF006621">
    <property type="entry name" value="Dus"/>
    <property type="match status" value="1"/>
</dbReference>
<evidence type="ECO:0000256" key="10">
    <source>
        <dbReference type="ARBA" id="ARBA00048205"/>
    </source>
</evidence>
<dbReference type="GO" id="GO:0017150">
    <property type="term" value="F:tRNA dihydrouridine synthase activity"/>
    <property type="evidence" value="ECO:0007669"/>
    <property type="project" value="InterPro"/>
</dbReference>
<evidence type="ECO:0000256" key="11">
    <source>
        <dbReference type="ARBA" id="ARBA00048802"/>
    </source>
</evidence>
<protein>
    <recommendedName>
        <fullName evidence="12">tRNA-dihydrouridine synthase</fullName>
        <ecNumber evidence="12">1.3.1.-</ecNumber>
    </recommendedName>
</protein>
<dbReference type="Proteomes" id="UP000033854">
    <property type="component" value="Unassembled WGS sequence"/>
</dbReference>
<keyword evidence="8" id="KW-0694">RNA-binding</keyword>
<comment type="caution">
    <text evidence="16">The sequence shown here is derived from an EMBL/GenBank/DDBJ whole genome shotgun (WGS) entry which is preliminary data.</text>
</comment>
<feature type="binding site" evidence="14">
    <location>
        <position position="79"/>
    </location>
    <ligand>
        <name>FMN</name>
        <dbReference type="ChEBI" id="CHEBI:58210"/>
    </ligand>
</feature>
<dbReference type="GO" id="GO:0050660">
    <property type="term" value="F:flavin adenine dinucleotide binding"/>
    <property type="evidence" value="ECO:0007669"/>
    <property type="project" value="InterPro"/>
</dbReference>
<evidence type="ECO:0000259" key="15">
    <source>
        <dbReference type="Pfam" id="PF01207"/>
    </source>
</evidence>
<reference evidence="16 17" key="1">
    <citation type="journal article" date="2015" name="Nature">
        <title>rRNA introns, odd ribosomes, and small enigmatic genomes across a large radiation of phyla.</title>
        <authorList>
            <person name="Brown C.T."/>
            <person name="Hug L.A."/>
            <person name="Thomas B.C."/>
            <person name="Sharon I."/>
            <person name="Castelle C.J."/>
            <person name="Singh A."/>
            <person name="Wilkins M.J."/>
            <person name="Williams K.H."/>
            <person name="Banfield J.F."/>
        </authorList>
    </citation>
    <scope>NUCLEOTIDE SEQUENCE [LARGE SCALE GENOMIC DNA]</scope>
</reference>
<keyword evidence="4 12" id="KW-0285">Flavoprotein</keyword>
<name>A0A0G1BYX7_9BACT</name>
<evidence type="ECO:0000256" key="9">
    <source>
        <dbReference type="ARBA" id="ARBA00023002"/>
    </source>
</evidence>
<evidence type="ECO:0000313" key="17">
    <source>
        <dbReference type="Proteomes" id="UP000033854"/>
    </source>
</evidence>
<dbReference type="Gene3D" id="1.10.1200.80">
    <property type="entry name" value="Putative flavin oxidoreducatase, domain 2"/>
    <property type="match status" value="1"/>
</dbReference>
<gene>
    <name evidence="16" type="ORF">UV06_C0009G0023</name>
</gene>
<dbReference type="EC" id="1.3.1.-" evidence="12"/>
<comment type="catalytic activity">
    <reaction evidence="10">
        <text>a 5,6-dihydrouridine in tRNA + NADP(+) = a uridine in tRNA + NADPH + H(+)</text>
        <dbReference type="Rhea" id="RHEA:23624"/>
        <dbReference type="Rhea" id="RHEA-COMP:13339"/>
        <dbReference type="Rhea" id="RHEA-COMP:13887"/>
        <dbReference type="ChEBI" id="CHEBI:15378"/>
        <dbReference type="ChEBI" id="CHEBI:57783"/>
        <dbReference type="ChEBI" id="CHEBI:58349"/>
        <dbReference type="ChEBI" id="CHEBI:65315"/>
        <dbReference type="ChEBI" id="CHEBI:74443"/>
    </reaction>
</comment>
<dbReference type="PANTHER" id="PTHR45846:SF1">
    <property type="entry name" value="TRNA-DIHYDROURIDINE(47) SYNTHASE [NAD(P)(+)]-LIKE"/>
    <property type="match status" value="1"/>
</dbReference>
<evidence type="ECO:0000256" key="1">
    <source>
        <dbReference type="ARBA" id="ARBA00001917"/>
    </source>
</evidence>
<feature type="binding site" evidence="14">
    <location>
        <begin position="246"/>
        <end position="247"/>
    </location>
    <ligand>
        <name>FMN</name>
        <dbReference type="ChEBI" id="CHEBI:58210"/>
    </ligand>
</feature>
<dbReference type="InterPro" id="IPR035587">
    <property type="entry name" value="DUS-like_FMN-bd"/>
</dbReference>
<accession>A0A0G1BYX7</accession>
<dbReference type="CDD" id="cd02801">
    <property type="entry name" value="DUS_like_FMN"/>
    <property type="match status" value="1"/>
</dbReference>
<dbReference type="GO" id="GO:0000049">
    <property type="term" value="F:tRNA binding"/>
    <property type="evidence" value="ECO:0007669"/>
    <property type="project" value="UniProtKB-KW"/>
</dbReference>
<keyword evidence="5 12" id="KW-0288">FMN</keyword>
<dbReference type="SUPFAM" id="SSF51395">
    <property type="entry name" value="FMN-linked oxidoreductases"/>
    <property type="match status" value="1"/>
</dbReference>
<evidence type="ECO:0000313" key="16">
    <source>
        <dbReference type="EMBL" id="KKS42603.1"/>
    </source>
</evidence>
<dbReference type="AlphaFoldDB" id="A0A0G1BYX7"/>
<sequence>MNKGFWKKLPLPIVGLSPMDGVTDAPMRFIAKKYGQPDIIYTEFVSVDGLWRVEKRGETKHKIWNELRFDESERPVVAQLFGSDPDSFYEATKIVAKMGFDGIDINMGCPSPGLEKRGGGAGLIRDKGLTHRVIEAVRKGVVEQKKEIPVSVKTRIGSSSPDREWWEALAREELPVVAMHGRTFKQLYSGEADWEILREASKIIKESGALFLGNGDVEKILPGNKIRLTNEKIVDLTGDFDGVLVGRKAIGNPWALRKDGYVPSLKEILEVVIEHAREFEKNLPDNKFEIMRKHLTWYAHGFEGAGGLRRKLVVSNSADEVEKIVKEFLDISGN</sequence>
<evidence type="ECO:0000256" key="6">
    <source>
        <dbReference type="ARBA" id="ARBA00022694"/>
    </source>
</evidence>
<evidence type="ECO:0000256" key="7">
    <source>
        <dbReference type="ARBA" id="ARBA00022857"/>
    </source>
</evidence>
<feature type="binding site" evidence="14">
    <location>
        <position position="180"/>
    </location>
    <ligand>
        <name>FMN</name>
        <dbReference type="ChEBI" id="CHEBI:58210"/>
    </ligand>
</feature>
<dbReference type="EMBL" id="LCDA01000009">
    <property type="protein sequence ID" value="KKS42603.1"/>
    <property type="molecule type" value="Genomic_DNA"/>
</dbReference>
<evidence type="ECO:0000256" key="14">
    <source>
        <dbReference type="PIRSR" id="PIRSR006621-2"/>
    </source>
</evidence>